<sequence length="86" mass="9897">MNKAQMWLTEPLKADVASALQRLAKTEDICHIAVMPICLKVKPPLPDYSMGYANWCQLTDRLGLIHYLNQLRATTRDCPYQKSRFT</sequence>
<reference evidence="1 2" key="1">
    <citation type="journal article" date="2016" name="Front. Microbiol.">
        <title>Single-Cell (Meta-)Genomics of a Dimorphic Candidatus Thiomargarita nelsonii Reveals Genomic Plasticity.</title>
        <authorList>
            <person name="Flood B.E."/>
            <person name="Fliss P."/>
            <person name="Jones D.S."/>
            <person name="Dick G.J."/>
            <person name="Jain S."/>
            <person name="Kaster A.K."/>
            <person name="Winkel M."/>
            <person name="Mussmann M."/>
            <person name="Bailey J."/>
        </authorList>
    </citation>
    <scope>NUCLEOTIDE SEQUENCE [LARGE SCALE GENOMIC DNA]</scope>
    <source>
        <strain evidence="1">Hydrate Ridge</strain>
    </source>
</reference>
<gene>
    <name evidence="1" type="ORF">PN36_29945</name>
</gene>
<dbReference type="EMBL" id="JSZA02000214">
    <property type="protein sequence ID" value="TGO02132.1"/>
    <property type="molecule type" value="Genomic_DNA"/>
</dbReference>
<organism evidence="1 2">
    <name type="scientific">Candidatus Thiomargarita nelsonii</name>
    <dbReference type="NCBI Taxonomy" id="1003181"/>
    <lineage>
        <taxon>Bacteria</taxon>
        <taxon>Pseudomonadati</taxon>
        <taxon>Pseudomonadota</taxon>
        <taxon>Gammaproteobacteria</taxon>
        <taxon>Thiotrichales</taxon>
        <taxon>Thiotrichaceae</taxon>
        <taxon>Thiomargarita</taxon>
    </lineage>
</organism>
<keyword evidence="2" id="KW-1185">Reference proteome</keyword>
<evidence type="ECO:0000313" key="1">
    <source>
        <dbReference type="EMBL" id="TGO02132.1"/>
    </source>
</evidence>
<dbReference type="AlphaFoldDB" id="A0A4E0QXA5"/>
<name>A0A4E0QXA5_9GAMM</name>
<dbReference type="Proteomes" id="UP000030428">
    <property type="component" value="Unassembled WGS sequence"/>
</dbReference>
<protein>
    <submittedName>
        <fullName evidence="1">Uncharacterized protein</fullName>
    </submittedName>
</protein>
<accession>A0A4E0QXA5</accession>
<proteinExistence type="predicted"/>
<evidence type="ECO:0000313" key="2">
    <source>
        <dbReference type="Proteomes" id="UP000030428"/>
    </source>
</evidence>
<comment type="caution">
    <text evidence="1">The sequence shown here is derived from an EMBL/GenBank/DDBJ whole genome shotgun (WGS) entry which is preliminary data.</text>
</comment>